<comment type="caution">
    <text evidence="3">The sequence shown here is derived from an EMBL/GenBank/DDBJ whole genome shotgun (WGS) entry which is preliminary data.</text>
</comment>
<reference evidence="3 4" key="1">
    <citation type="submission" date="2020-08" db="EMBL/GenBank/DDBJ databases">
        <title>Genome sequencing of Purple Non-Sulfur Bacteria from various extreme environments.</title>
        <authorList>
            <person name="Mayer M."/>
        </authorList>
    </citation>
    <scope>NUCLEOTIDE SEQUENCE [LARGE SCALE GENOMIC DNA]</scope>
    <source>
        <strain evidence="3 4">JA135</strain>
    </source>
</reference>
<dbReference type="RefSeq" id="WP_184431464.1">
    <property type="nucleotide sequence ID" value="NZ_JACIGI010000003.1"/>
</dbReference>
<name>A0A7W6RXE1_9PROT</name>
<evidence type="ECO:0000313" key="4">
    <source>
        <dbReference type="Proteomes" id="UP000555728"/>
    </source>
</evidence>
<dbReference type="Proteomes" id="UP000555728">
    <property type="component" value="Unassembled WGS sequence"/>
</dbReference>
<proteinExistence type="predicted"/>
<protein>
    <recommendedName>
        <fullName evidence="5">DUF4384 domain-containing protein</fullName>
    </recommendedName>
</protein>
<keyword evidence="4" id="KW-1185">Reference proteome</keyword>
<keyword evidence="2" id="KW-0732">Signal</keyword>
<accession>A0A7W6RXE1</accession>
<feature type="chain" id="PRO_5031171537" description="DUF4384 domain-containing protein" evidence="2">
    <location>
        <begin position="23"/>
        <end position="574"/>
    </location>
</feature>
<sequence>MTRVPRPMAWLGAGALSLAVHAAVLGIVAAALAPDPTVETRPVEARLRLSTESVRRDTAAQAEPAGAAAAEAAAGRTVGQGAVPVQRAETVTAATPAASAVAPQPVATPPVVATAPADRAAAVTPSPAPALAPAPPPGRISAAAPRADPLPAADPPAAPSVVARRPPDGAALAAGSPLADPVPVRRPGGVAVVAASATDRAAEAAPVLATSTAAPPADGAAVVVSATAPGGPVVSGADAVADAAPLPADLAAQATAAPVRPPAGVPAPRPRPSGLAVPSRPAGALAARASAANPASLAHTATAALAWSGGDAGALDPQSIAAIQTFTAPSPAAAARAGGGSVRDRLGETLAGVPCSRLQAALVPESGGIEVRGHVPAAALREQVRRRLEAAVGGALPIRTNLLVLPPPQCGVLRALDGLALPQSRDQADDPLAVGRAAQAGIARFRAGDLLQLQVEAPAFDAWIHLDYFDGEGRVIHLTPSRHAPVRFVPAGDRFTFGGRTPGGGGPVMRVVPPFGQEIAVVFGTTHPIQDVPRPPVEDAAVYLRWLDQRLRTLTRTRPGFRGEWAYVFVETRP</sequence>
<evidence type="ECO:0008006" key="5">
    <source>
        <dbReference type="Google" id="ProtNLM"/>
    </source>
</evidence>
<organism evidence="3 4">
    <name type="scientific">Roseospira goensis</name>
    <dbReference type="NCBI Taxonomy" id="391922"/>
    <lineage>
        <taxon>Bacteria</taxon>
        <taxon>Pseudomonadati</taxon>
        <taxon>Pseudomonadota</taxon>
        <taxon>Alphaproteobacteria</taxon>
        <taxon>Rhodospirillales</taxon>
        <taxon>Rhodospirillaceae</taxon>
        <taxon>Roseospira</taxon>
    </lineage>
</organism>
<feature type="region of interest" description="Disordered" evidence="1">
    <location>
        <begin position="118"/>
        <end position="185"/>
    </location>
</feature>
<evidence type="ECO:0000313" key="3">
    <source>
        <dbReference type="EMBL" id="MBB4284846.1"/>
    </source>
</evidence>
<evidence type="ECO:0000256" key="1">
    <source>
        <dbReference type="SAM" id="MobiDB-lite"/>
    </source>
</evidence>
<feature type="compositionally biased region" description="Low complexity" evidence="1">
    <location>
        <begin position="141"/>
        <end position="151"/>
    </location>
</feature>
<evidence type="ECO:0000256" key="2">
    <source>
        <dbReference type="SAM" id="SignalP"/>
    </source>
</evidence>
<feature type="signal peptide" evidence="2">
    <location>
        <begin position="1"/>
        <end position="22"/>
    </location>
</feature>
<feature type="region of interest" description="Disordered" evidence="1">
    <location>
        <begin position="257"/>
        <end position="279"/>
    </location>
</feature>
<gene>
    <name evidence="3" type="ORF">GGD88_000557</name>
</gene>
<dbReference type="AlphaFoldDB" id="A0A7W6RXE1"/>
<feature type="compositionally biased region" description="Pro residues" evidence="1">
    <location>
        <begin position="126"/>
        <end position="138"/>
    </location>
</feature>
<dbReference type="EMBL" id="JACIGI010000003">
    <property type="protein sequence ID" value="MBB4284846.1"/>
    <property type="molecule type" value="Genomic_DNA"/>
</dbReference>
<feature type="compositionally biased region" description="Pro residues" evidence="1">
    <location>
        <begin position="259"/>
        <end position="271"/>
    </location>
</feature>